<evidence type="ECO:0000313" key="3">
    <source>
        <dbReference type="Proteomes" id="UP000652354"/>
    </source>
</evidence>
<name>A0A919Q366_9MICO</name>
<sequence>MRPNLYQAIYPARVAHVDLENAYVLVSLEELADLADHEPSAVERHWAEYIAKRRVHQPAFRGMVLKAYDTQCTVCRFKHAELLDAAHITADSEATGDAVVTNGMAMCKIHHAAYDRDFLGVTPDYTIKINTDLLNEVDGPMLKHGLQEMHNLQIQPPVRSSERPSKERLAARFAAFSAR</sequence>
<protein>
    <recommendedName>
        <fullName evidence="1">HNH nuclease domain-containing protein</fullName>
    </recommendedName>
</protein>
<dbReference type="EMBL" id="BONR01000004">
    <property type="protein sequence ID" value="GIG55189.1"/>
    <property type="molecule type" value="Genomic_DNA"/>
</dbReference>
<gene>
    <name evidence="2" type="ORF">Dac01nite_19410</name>
</gene>
<accession>A0A919Q366</accession>
<comment type="caution">
    <text evidence="2">The sequence shown here is derived from an EMBL/GenBank/DDBJ whole genome shotgun (WGS) entry which is preliminary data.</text>
</comment>
<evidence type="ECO:0000259" key="1">
    <source>
        <dbReference type="Pfam" id="PF13391"/>
    </source>
</evidence>
<evidence type="ECO:0000313" key="2">
    <source>
        <dbReference type="EMBL" id="GIG55189.1"/>
    </source>
</evidence>
<proteinExistence type="predicted"/>
<reference evidence="2" key="1">
    <citation type="submission" date="2021-01" db="EMBL/GenBank/DDBJ databases">
        <title>Whole genome shotgun sequence of Demequina activiva NBRC 110675.</title>
        <authorList>
            <person name="Komaki H."/>
            <person name="Tamura T."/>
        </authorList>
    </citation>
    <scope>NUCLEOTIDE SEQUENCE</scope>
    <source>
        <strain evidence="2">NBRC 110675</strain>
    </source>
</reference>
<dbReference type="Proteomes" id="UP000652354">
    <property type="component" value="Unassembled WGS sequence"/>
</dbReference>
<feature type="domain" description="HNH nuclease" evidence="1">
    <location>
        <begin position="72"/>
        <end position="119"/>
    </location>
</feature>
<keyword evidence="3" id="KW-1185">Reference proteome</keyword>
<dbReference type="Pfam" id="PF13391">
    <property type="entry name" value="HNH_2"/>
    <property type="match status" value="1"/>
</dbReference>
<dbReference type="AlphaFoldDB" id="A0A919Q366"/>
<organism evidence="2 3">
    <name type="scientific">Demequina activiva</name>
    <dbReference type="NCBI Taxonomy" id="1582364"/>
    <lineage>
        <taxon>Bacteria</taxon>
        <taxon>Bacillati</taxon>
        <taxon>Actinomycetota</taxon>
        <taxon>Actinomycetes</taxon>
        <taxon>Micrococcales</taxon>
        <taxon>Demequinaceae</taxon>
        <taxon>Demequina</taxon>
    </lineage>
</organism>
<dbReference type="InterPro" id="IPR003615">
    <property type="entry name" value="HNH_nuc"/>
</dbReference>